<dbReference type="GeneTree" id="ENSGT01150000289942"/>
<dbReference type="PANTHER" id="PTHR25465">
    <property type="entry name" value="B-BOX DOMAIN CONTAINING"/>
    <property type="match status" value="1"/>
</dbReference>
<dbReference type="InterPro" id="IPR051051">
    <property type="entry name" value="E3_ubiq-ligase_TRIM/RNF"/>
</dbReference>
<dbReference type="Ensembl" id="ENSLBET00000031145.1">
    <property type="protein sequence ID" value="ENSLBEP00000029745.1"/>
    <property type="gene ID" value="ENSLBEG00000022499.1"/>
</dbReference>
<evidence type="ECO:0000259" key="5">
    <source>
        <dbReference type="PROSITE" id="PS50089"/>
    </source>
</evidence>
<dbReference type="SMART" id="SM00184">
    <property type="entry name" value="RING"/>
    <property type="match status" value="1"/>
</dbReference>
<protein>
    <recommendedName>
        <fullName evidence="5">RING-type domain-containing protein</fullName>
    </recommendedName>
</protein>
<feature type="domain" description="RING-type" evidence="5">
    <location>
        <begin position="12"/>
        <end position="36"/>
    </location>
</feature>
<sequence length="87" mass="9472">MAPALCEDQFRCSICLDLFKNPVSIPCGHNFCLGCIKPFWDSRPKTELVTKAIGISEWRGSLLTGRGPSRCVLTADTGRSAEEKAAV</sequence>
<keyword evidence="2 4" id="KW-0863">Zinc-finger</keyword>
<keyword evidence="1" id="KW-0479">Metal-binding</keyword>
<keyword evidence="7" id="KW-1185">Reference proteome</keyword>
<evidence type="ECO:0000256" key="1">
    <source>
        <dbReference type="ARBA" id="ARBA00022723"/>
    </source>
</evidence>
<proteinExistence type="predicted"/>
<dbReference type="PROSITE" id="PS00518">
    <property type="entry name" value="ZF_RING_1"/>
    <property type="match status" value="1"/>
</dbReference>
<dbReference type="SUPFAM" id="SSF57850">
    <property type="entry name" value="RING/U-box"/>
    <property type="match status" value="1"/>
</dbReference>
<evidence type="ECO:0000313" key="6">
    <source>
        <dbReference type="Ensembl" id="ENSLBEP00000029745.1"/>
    </source>
</evidence>
<dbReference type="Gene3D" id="3.30.40.10">
    <property type="entry name" value="Zinc/RING finger domain, C3HC4 (zinc finger)"/>
    <property type="match status" value="1"/>
</dbReference>
<dbReference type="Pfam" id="PF15227">
    <property type="entry name" value="zf-C3HC4_4"/>
    <property type="match status" value="1"/>
</dbReference>
<organism evidence="6 7">
    <name type="scientific">Labrus bergylta</name>
    <name type="common">ballan wrasse</name>
    <dbReference type="NCBI Taxonomy" id="56723"/>
    <lineage>
        <taxon>Eukaryota</taxon>
        <taxon>Metazoa</taxon>
        <taxon>Chordata</taxon>
        <taxon>Craniata</taxon>
        <taxon>Vertebrata</taxon>
        <taxon>Euteleostomi</taxon>
        <taxon>Actinopterygii</taxon>
        <taxon>Neopterygii</taxon>
        <taxon>Teleostei</taxon>
        <taxon>Neoteleostei</taxon>
        <taxon>Acanthomorphata</taxon>
        <taxon>Eupercaria</taxon>
        <taxon>Labriformes</taxon>
        <taxon>Labridae</taxon>
        <taxon>Labrus</taxon>
    </lineage>
</organism>
<evidence type="ECO:0000256" key="2">
    <source>
        <dbReference type="ARBA" id="ARBA00022771"/>
    </source>
</evidence>
<evidence type="ECO:0000256" key="4">
    <source>
        <dbReference type="PROSITE-ProRule" id="PRU00175"/>
    </source>
</evidence>
<accession>A0A3Q3N756</accession>
<reference evidence="6" key="2">
    <citation type="submission" date="2025-09" db="UniProtKB">
        <authorList>
            <consortium name="Ensembl"/>
        </authorList>
    </citation>
    <scope>IDENTIFICATION</scope>
</reference>
<dbReference type="InterPro" id="IPR017907">
    <property type="entry name" value="Znf_RING_CS"/>
</dbReference>
<evidence type="ECO:0000313" key="7">
    <source>
        <dbReference type="Proteomes" id="UP000261660"/>
    </source>
</evidence>
<dbReference type="InterPro" id="IPR001841">
    <property type="entry name" value="Znf_RING"/>
</dbReference>
<name>A0A3Q3N756_9LABR</name>
<keyword evidence="3" id="KW-0862">Zinc</keyword>
<dbReference type="AlphaFoldDB" id="A0A3Q3N756"/>
<dbReference type="Proteomes" id="UP000261660">
    <property type="component" value="Unplaced"/>
</dbReference>
<dbReference type="InParanoid" id="A0A3Q3N756"/>
<dbReference type="PROSITE" id="PS50089">
    <property type="entry name" value="ZF_RING_2"/>
    <property type="match status" value="1"/>
</dbReference>
<reference evidence="6" key="1">
    <citation type="submission" date="2025-08" db="UniProtKB">
        <authorList>
            <consortium name="Ensembl"/>
        </authorList>
    </citation>
    <scope>IDENTIFICATION</scope>
</reference>
<evidence type="ECO:0000256" key="3">
    <source>
        <dbReference type="ARBA" id="ARBA00022833"/>
    </source>
</evidence>
<dbReference type="GO" id="GO:0008270">
    <property type="term" value="F:zinc ion binding"/>
    <property type="evidence" value="ECO:0007669"/>
    <property type="project" value="UniProtKB-KW"/>
</dbReference>
<dbReference type="InterPro" id="IPR013083">
    <property type="entry name" value="Znf_RING/FYVE/PHD"/>
</dbReference>
<dbReference type="STRING" id="56723.ENSLBEP00000029745"/>
<dbReference type="PANTHER" id="PTHR25465:SF14">
    <property type="entry name" value="E3 UBIQUITIN-PROTEIN LIGASE TRIM65"/>
    <property type="match status" value="1"/>
</dbReference>